<evidence type="ECO:0000259" key="7">
    <source>
        <dbReference type="PROSITE" id="PS50222"/>
    </source>
</evidence>
<evidence type="ECO:0000256" key="3">
    <source>
        <dbReference type="ARBA" id="ARBA00022692"/>
    </source>
</evidence>
<protein>
    <submittedName>
        <fullName evidence="8">FUN14 family-domain-containing protein</fullName>
    </submittedName>
</protein>
<dbReference type="PROSITE" id="PS00018">
    <property type="entry name" value="EF_HAND_1"/>
    <property type="match status" value="1"/>
</dbReference>
<dbReference type="InterPro" id="IPR018247">
    <property type="entry name" value="EF_Hand_1_Ca_BS"/>
</dbReference>
<name>A0A397TAG0_9GLOM</name>
<organism evidence="8 9">
    <name type="scientific">Glomus cerebriforme</name>
    <dbReference type="NCBI Taxonomy" id="658196"/>
    <lineage>
        <taxon>Eukaryota</taxon>
        <taxon>Fungi</taxon>
        <taxon>Fungi incertae sedis</taxon>
        <taxon>Mucoromycota</taxon>
        <taxon>Glomeromycotina</taxon>
        <taxon>Glomeromycetes</taxon>
        <taxon>Glomerales</taxon>
        <taxon>Glomeraceae</taxon>
        <taxon>Glomus</taxon>
    </lineage>
</organism>
<keyword evidence="4" id="KW-1133">Transmembrane helix</keyword>
<proteinExistence type="inferred from homology"/>
<reference evidence="8 9" key="1">
    <citation type="submission" date="2018-06" db="EMBL/GenBank/DDBJ databases">
        <title>Comparative genomics reveals the genomic features of Rhizophagus irregularis, R. cerebriforme, R. diaphanum and Gigaspora rosea, and their symbiotic lifestyle signature.</title>
        <authorList>
            <person name="Morin E."/>
            <person name="San Clemente H."/>
            <person name="Chen E.C.H."/>
            <person name="De La Providencia I."/>
            <person name="Hainaut M."/>
            <person name="Kuo A."/>
            <person name="Kohler A."/>
            <person name="Murat C."/>
            <person name="Tang N."/>
            <person name="Roy S."/>
            <person name="Loubradou J."/>
            <person name="Henrissat B."/>
            <person name="Grigoriev I.V."/>
            <person name="Corradi N."/>
            <person name="Roux C."/>
            <person name="Martin F.M."/>
        </authorList>
    </citation>
    <scope>NUCLEOTIDE SEQUENCE [LARGE SCALE GENOMIC DNA]</scope>
    <source>
        <strain evidence="8 9">DAOM 227022</strain>
    </source>
</reference>
<evidence type="ECO:0000313" key="8">
    <source>
        <dbReference type="EMBL" id="RIA91981.1"/>
    </source>
</evidence>
<dbReference type="GO" id="GO:0005509">
    <property type="term" value="F:calcium ion binding"/>
    <property type="evidence" value="ECO:0007669"/>
    <property type="project" value="InterPro"/>
</dbReference>
<dbReference type="Proteomes" id="UP000265703">
    <property type="component" value="Unassembled WGS sequence"/>
</dbReference>
<sequence>MSQPSISLIGTLRGVNPSIYFLRASTHTNFGVAGTDTLLLVNSFRKNSTIAAKQIVDLVNHRFVPNSRSFLNNKLYARNSAVPISLSYGFSLSVGLAASRYLGKVIYCTVLNNRENGSKFILEEKITQTVDSTPEATLFPSQTSPSNSQTTTTKENITSSSTPSPDERHFSLFDLFNLSQISFGTSMGFASGFFVKKISKTASFLVGATFVLLQVLEHQGYIKIHWNKFEENYNKVLDLDNDGKVTTNDFKLILYKVVDFLSRNFQTDASFILGFGIGFRYG</sequence>
<feature type="compositionally biased region" description="Low complexity" evidence="6">
    <location>
        <begin position="140"/>
        <end position="153"/>
    </location>
</feature>
<evidence type="ECO:0000256" key="5">
    <source>
        <dbReference type="ARBA" id="ARBA00023136"/>
    </source>
</evidence>
<evidence type="ECO:0000256" key="2">
    <source>
        <dbReference type="ARBA" id="ARBA00009160"/>
    </source>
</evidence>
<dbReference type="PANTHER" id="PTHR21346">
    <property type="entry name" value="FUN14 DOMAIN CONTAINING"/>
    <property type="match status" value="1"/>
</dbReference>
<comment type="subcellular location">
    <subcellularLocation>
        <location evidence="1">Membrane</location>
    </subcellularLocation>
</comment>
<evidence type="ECO:0000256" key="4">
    <source>
        <dbReference type="ARBA" id="ARBA00022989"/>
    </source>
</evidence>
<feature type="domain" description="EF-hand" evidence="7">
    <location>
        <begin position="235"/>
        <end position="260"/>
    </location>
</feature>
<feature type="region of interest" description="Disordered" evidence="6">
    <location>
        <begin position="134"/>
        <end position="165"/>
    </location>
</feature>
<keyword evidence="9" id="KW-1185">Reference proteome</keyword>
<dbReference type="EMBL" id="QKYT01000138">
    <property type="protein sequence ID" value="RIA91981.1"/>
    <property type="molecule type" value="Genomic_DNA"/>
</dbReference>
<dbReference type="InterPro" id="IPR007014">
    <property type="entry name" value="FUN14"/>
</dbReference>
<comment type="similarity">
    <text evidence="2">Belongs to the FUN14 family.</text>
</comment>
<feature type="compositionally biased region" description="Polar residues" evidence="6">
    <location>
        <begin position="154"/>
        <end position="164"/>
    </location>
</feature>
<dbReference type="STRING" id="658196.A0A397TAG0"/>
<gene>
    <name evidence="8" type="ORF">C1645_736744</name>
</gene>
<keyword evidence="5" id="KW-0472">Membrane</keyword>
<evidence type="ECO:0000256" key="6">
    <source>
        <dbReference type="SAM" id="MobiDB-lite"/>
    </source>
</evidence>
<dbReference type="PROSITE" id="PS50222">
    <property type="entry name" value="EF_HAND_2"/>
    <property type="match status" value="1"/>
</dbReference>
<dbReference type="PANTHER" id="PTHR21346:SF10">
    <property type="entry name" value="TRANSMEMBRANE PROTEIN"/>
    <property type="match status" value="1"/>
</dbReference>
<dbReference type="GO" id="GO:0016020">
    <property type="term" value="C:membrane"/>
    <property type="evidence" value="ECO:0007669"/>
    <property type="project" value="UniProtKB-SubCell"/>
</dbReference>
<dbReference type="Pfam" id="PF04930">
    <property type="entry name" value="FUN14"/>
    <property type="match status" value="1"/>
</dbReference>
<keyword evidence="3" id="KW-0812">Transmembrane</keyword>
<dbReference type="AlphaFoldDB" id="A0A397TAG0"/>
<comment type="caution">
    <text evidence="8">The sequence shown here is derived from an EMBL/GenBank/DDBJ whole genome shotgun (WGS) entry which is preliminary data.</text>
</comment>
<accession>A0A397TAG0</accession>
<dbReference type="OrthoDB" id="163794at2759"/>
<evidence type="ECO:0000256" key="1">
    <source>
        <dbReference type="ARBA" id="ARBA00004370"/>
    </source>
</evidence>
<dbReference type="InterPro" id="IPR002048">
    <property type="entry name" value="EF_hand_dom"/>
</dbReference>
<evidence type="ECO:0000313" key="9">
    <source>
        <dbReference type="Proteomes" id="UP000265703"/>
    </source>
</evidence>